<keyword evidence="1" id="KW-1133">Transmembrane helix</keyword>
<evidence type="ECO:0000256" key="1">
    <source>
        <dbReference type="SAM" id="Phobius"/>
    </source>
</evidence>
<feature type="transmembrane region" description="Helical" evidence="1">
    <location>
        <begin position="198"/>
        <end position="220"/>
    </location>
</feature>
<dbReference type="Pfam" id="PF04854">
    <property type="entry name" value="DUF624"/>
    <property type="match status" value="1"/>
</dbReference>
<dbReference type="Proteomes" id="UP001595772">
    <property type="component" value="Unassembled WGS sequence"/>
</dbReference>
<dbReference type="InterPro" id="IPR006938">
    <property type="entry name" value="DUF624"/>
</dbReference>
<evidence type="ECO:0000313" key="2">
    <source>
        <dbReference type="EMBL" id="MFC4023913.1"/>
    </source>
</evidence>
<reference evidence="3" key="1">
    <citation type="journal article" date="2019" name="Int. J. Syst. Evol. Microbiol.">
        <title>The Global Catalogue of Microorganisms (GCM) 10K type strain sequencing project: providing services to taxonomists for standard genome sequencing and annotation.</title>
        <authorList>
            <consortium name="The Broad Institute Genomics Platform"/>
            <consortium name="The Broad Institute Genome Sequencing Center for Infectious Disease"/>
            <person name="Wu L."/>
            <person name="Ma J."/>
        </authorList>
    </citation>
    <scope>NUCLEOTIDE SEQUENCE [LARGE SCALE GENOMIC DNA]</scope>
    <source>
        <strain evidence="3">IBRC-M 10703</strain>
    </source>
</reference>
<keyword evidence="1" id="KW-0812">Transmembrane</keyword>
<feature type="transmembrane region" description="Helical" evidence="1">
    <location>
        <begin position="104"/>
        <end position="124"/>
    </location>
</feature>
<feature type="transmembrane region" description="Helical" evidence="1">
    <location>
        <begin position="50"/>
        <end position="76"/>
    </location>
</feature>
<keyword evidence="1" id="KW-0472">Membrane</keyword>
<feature type="transmembrane region" description="Helical" evidence="1">
    <location>
        <begin position="21"/>
        <end position="44"/>
    </location>
</feature>
<feature type="transmembrane region" description="Helical" evidence="1">
    <location>
        <begin position="130"/>
        <end position="156"/>
    </location>
</feature>
<feature type="transmembrane region" description="Helical" evidence="1">
    <location>
        <begin position="168"/>
        <end position="192"/>
    </location>
</feature>
<sequence length="226" mass="26665">MRNTGFMSGLYVLSEWMMRFSVINVLWLFFNLPIVFIVVSIMFVERISNIFLLLPPLIVFMPLLFFPATTAMFASVRDWIMDKDDKGLIKSYWRYYKENYKKSLFGGMILTVLWFVWGVDYYYFSQENIILMFSFVIMGALLYVYTMNFFSVTVHYEMRLGAILKNSLLITLGSPILFFTVLLMNGIILLTSFNTVQFLIPFFTWSLLAFVSFSAFYRLYIKITSK</sequence>
<protein>
    <submittedName>
        <fullName evidence="2">YesL family protein</fullName>
    </submittedName>
</protein>
<gene>
    <name evidence="2" type="ORF">ACFOUV_08915</name>
</gene>
<proteinExistence type="predicted"/>
<comment type="caution">
    <text evidence="2">The sequence shown here is derived from an EMBL/GenBank/DDBJ whole genome shotgun (WGS) entry which is preliminary data.</text>
</comment>
<dbReference type="EMBL" id="JBHSAO010000006">
    <property type="protein sequence ID" value="MFC4023913.1"/>
    <property type="molecule type" value="Genomic_DNA"/>
</dbReference>
<keyword evidence="3" id="KW-1185">Reference proteome</keyword>
<dbReference type="RefSeq" id="WP_379496409.1">
    <property type="nucleotide sequence ID" value="NZ_JBHSAO010000006.1"/>
</dbReference>
<organism evidence="2 3">
    <name type="scientific">Oceanobacillus longus</name>
    <dbReference type="NCBI Taxonomy" id="930120"/>
    <lineage>
        <taxon>Bacteria</taxon>
        <taxon>Bacillati</taxon>
        <taxon>Bacillota</taxon>
        <taxon>Bacilli</taxon>
        <taxon>Bacillales</taxon>
        <taxon>Bacillaceae</taxon>
        <taxon>Oceanobacillus</taxon>
    </lineage>
</organism>
<name>A0ABV8GVN5_9BACI</name>
<accession>A0ABV8GVN5</accession>
<evidence type="ECO:0000313" key="3">
    <source>
        <dbReference type="Proteomes" id="UP001595772"/>
    </source>
</evidence>